<dbReference type="InterPro" id="IPR043504">
    <property type="entry name" value="Peptidase_S1_PA_chymotrypsin"/>
</dbReference>
<comment type="similarity">
    <text evidence="2">Belongs to the peptidase S1 family. CLIP subfamily.</text>
</comment>
<dbReference type="GO" id="GO:0006508">
    <property type="term" value="P:proteolysis"/>
    <property type="evidence" value="ECO:0007669"/>
    <property type="project" value="InterPro"/>
</dbReference>
<dbReference type="SMART" id="SM00020">
    <property type="entry name" value="Tryp_SPc"/>
    <property type="match status" value="1"/>
</dbReference>
<dbReference type="PRINTS" id="PR00722">
    <property type="entry name" value="CHYMOTRYPSIN"/>
</dbReference>
<gene>
    <name evidence="4" type="ORF">O3M35_003057</name>
</gene>
<dbReference type="AlphaFoldDB" id="A0AAW1CPH8"/>
<dbReference type="PROSITE" id="PS00134">
    <property type="entry name" value="TRYPSIN_HIS"/>
    <property type="match status" value="1"/>
</dbReference>
<evidence type="ECO:0000256" key="2">
    <source>
        <dbReference type="ARBA" id="ARBA00024195"/>
    </source>
</evidence>
<dbReference type="GO" id="GO:0004252">
    <property type="term" value="F:serine-type endopeptidase activity"/>
    <property type="evidence" value="ECO:0007669"/>
    <property type="project" value="InterPro"/>
</dbReference>
<name>A0AAW1CPH8_9HEMI</name>
<reference evidence="4 5" key="1">
    <citation type="submission" date="2022-12" db="EMBL/GenBank/DDBJ databases">
        <title>Chromosome-level genome assembly of true bugs.</title>
        <authorList>
            <person name="Ma L."/>
            <person name="Li H."/>
        </authorList>
    </citation>
    <scope>NUCLEOTIDE SEQUENCE [LARGE SCALE GENOMIC DNA]</scope>
    <source>
        <strain evidence="4">Lab_2022b</strain>
    </source>
</reference>
<dbReference type="Proteomes" id="UP001461498">
    <property type="component" value="Unassembled WGS sequence"/>
</dbReference>
<dbReference type="InterPro" id="IPR018114">
    <property type="entry name" value="TRYPSIN_HIS"/>
</dbReference>
<accession>A0AAW1CPH8</accession>
<feature type="domain" description="Peptidase S1" evidence="3">
    <location>
        <begin position="44"/>
        <end position="255"/>
    </location>
</feature>
<dbReference type="PROSITE" id="PS50240">
    <property type="entry name" value="TRYPSIN_DOM"/>
    <property type="match status" value="1"/>
</dbReference>
<dbReference type="Gene3D" id="2.40.10.10">
    <property type="entry name" value="Trypsin-like serine proteases"/>
    <property type="match status" value="3"/>
</dbReference>
<evidence type="ECO:0000259" key="3">
    <source>
        <dbReference type="PROSITE" id="PS50240"/>
    </source>
</evidence>
<evidence type="ECO:0000313" key="5">
    <source>
        <dbReference type="Proteomes" id="UP001461498"/>
    </source>
</evidence>
<dbReference type="PANTHER" id="PTHR24256">
    <property type="entry name" value="TRYPTASE-RELATED"/>
    <property type="match status" value="1"/>
</dbReference>
<dbReference type="InterPro" id="IPR009003">
    <property type="entry name" value="Peptidase_S1_PA"/>
</dbReference>
<keyword evidence="1" id="KW-1015">Disulfide bond</keyword>
<dbReference type="SUPFAM" id="SSF50494">
    <property type="entry name" value="Trypsin-like serine proteases"/>
    <property type="match status" value="1"/>
</dbReference>
<comment type="caution">
    <text evidence="4">The sequence shown here is derived from an EMBL/GenBank/DDBJ whole genome shotgun (WGS) entry which is preliminary data.</text>
</comment>
<evidence type="ECO:0000313" key="4">
    <source>
        <dbReference type="EMBL" id="KAK9498417.1"/>
    </source>
</evidence>
<sequence>MIFIKVLYVSISLVILFDNLLANDFAQYFTRIRITFLANDNRHATITCSGIFIHSYWILTAAHCMNMPPISVTFDYNLADKVTSKPVRLNRAPKNVYFLQHPNYTLNGENSFIFDIALIKLSQVPKFPDNVMPVKVLELDDSPWPRNSQQETVDRDCIISSFGTNKFHTHSIAIRYHWKNCECPLISANILCTKNISVLCSGDSGAAIICNNKTVGILNKGGSCNGREFKCNETGFVHTFAYLCPHIAWIKRYVPIQAKPCYDPLDFQQTMEETLIRSFSSKHFANIYLITYILSYFARM</sequence>
<protein>
    <recommendedName>
        <fullName evidence="3">Peptidase S1 domain-containing protein</fullName>
    </recommendedName>
</protein>
<proteinExistence type="inferred from homology"/>
<dbReference type="Pfam" id="PF00089">
    <property type="entry name" value="Trypsin"/>
    <property type="match status" value="1"/>
</dbReference>
<evidence type="ECO:0000256" key="1">
    <source>
        <dbReference type="ARBA" id="ARBA00023157"/>
    </source>
</evidence>
<dbReference type="InterPro" id="IPR051487">
    <property type="entry name" value="Ser/Thr_Proteases_Immune/Dev"/>
</dbReference>
<dbReference type="InterPro" id="IPR001314">
    <property type="entry name" value="Peptidase_S1A"/>
</dbReference>
<organism evidence="4 5">
    <name type="scientific">Rhynocoris fuscipes</name>
    <dbReference type="NCBI Taxonomy" id="488301"/>
    <lineage>
        <taxon>Eukaryota</taxon>
        <taxon>Metazoa</taxon>
        <taxon>Ecdysozoa</taxon>
        <taxon>Arthropoda</taxon>
        <taxon>Hexapoda</taxon>
        <taxon>Insecta</taxon>
        <taxon>Pterygota</taxon>
        <taxon>Neoptera</taxon>
        <taxon>Paraneoptera</taxon>
        <taxon>Hemiptera</taxon>
        <taxon>Heteroptera</taxon>
        <taxon>Panheteroptera</taxon>
        <taxon>Cimicomorpha</taxon>
        <taxon>Reduviidae</taxon>
        <taxon>Harpactorinae</taxon>
        <taxon>Harpactorini</taxon>
        <taxon>Rhynocoris</taxon>
    </lineage>
</organism>
<dbReference type="EMBL" id="JAPXFL010000012">
    <property type="protein sequence ID" value="KAK9498417.1"/>
    <property type="molecule type" value="Genomic_DNA"/>
</dbReference>
<keyword evidence="5" id="KW-1185">Reference proteome</keyword>
<dbReference type="InterPro" id="IPR001254">
    <property type="entry name" value="Trypsin_dom"/>
</dbReference>